<evidence type="ECO:0000256" key="7">
    <source>
        <dbReference type="SAM" id="Phobius"/>
    </source>
</evidence>
<feature type="transmembrane region" description="Helical" evidence="7">
    <location>
        <begin position="115"/>
        <end position="137"/>
    </location>
</feature>
<feature type="transmembrane region" description="Helical" evidence="7">
    <location>
        <begin position="44"/>
        <end position="64"/>
    </location>
</feature>
<organism evidence="9 10">
    <name type="scientific">Xylaria grammica</name>
    <dbReference type="NCBI Taxonomy" id="363999"/>
    <lineage>
        <taxon>Eukaryota</taxon>
        <taxon>Fungi</taxon>
        <taxon>Dikarya</taxon>
        <taxon>Ascomycota</taxon>
        <taxon>Pezizomycotina</taxon>
        <taxon>Sordariomycetes</taxon>
        <taxon>Xylariomycetidae</taxon>
        <taxon>Xylariales</taxon>
        <taxon>Xylariaceae</taxon>
        <taxon>Xylaria</taxon>
    </lineage>
</organism>
<evidence type="ECO:0000256" key="5">
    <source>
        <dbReference type="ARBA" id="ARBA00038359"/>
    </source>
</evidence>
<dbReference type="InterPro" id="IPR049326">
    <property type="entry name" value="Rhodopsin_dom_fungi"/>
</dbReference>
<evidence type="ECO:0000313" key="10">
    <source>
        <dbReference type="Proteomes" id="UP000286045"/>
    </source>
</evidence>
<dbReference type="PANTHER" id="PTHR33048:SF47">
    <property type="entry name" value="INTEGRAL MEMBRANE PROTEIN-RELATED"/>
    <property type="match status" value="1"/>
</dbReference>
<feature type="transmembrane region" description="Helical" evidence="7">
    <location>
        <begin position="12"/>
        <end position="32"/>
    </location>
</feature>
<feature type="domain" description="Rhodopsin" evidence="8">
    <location>
        <begin position="27"/>
        <end position="255"/>
    </location>
</feature>
<feature type="transmembrane region" description="Helical" evidence="7">
    <location>
        <begin position="76"/>
        <end position="103"/>
    </location>
</feature>
<feature type="compositionally biased region" description="Basic and acidic residues" evidence="6">
    <location>
        <begin position="296"/>
        <end position="321"/>
    </location>
</feature>
<evidence type="ECO:0000259" key="8">
    <source>
        <dbReference type="Pfam" id="PF20684"/>
    </source>
</evidence>
<feature type="compositionally biased region" description="Basic residues" evidence="6">
    <location>
        <begin position="279"/>
        <end position="288"/>
    </location>
</feature>
<feature type="transmembrane region" description="Helical" evidence="7">
    <location>
        <begin position="197"/>
        <end position="215"/>
    </location>
</feature>
<keyword evidence="10" id="KW-1185">Reference proteome</keyword>
<protein>
    <recommendedName>
        <fullName evidence="8">Rhodopsin domain-containing protein</fullName>
    </recommendedName>
</protein>
<sequence length="327" mass="35659">MPFITLPIYEGVGITLIVIASALVGARCFVNYQAAHGKLSAHDYLSLVGLTFLIITYAVNDVIIRTVSNPTLDLPLLFRLAIIIIILVQGTLWFTKAPILFLYLKLFGVNRWLRYISWATLLVAGLVYVAGLIYTLVNCPTDKITLERYQTCAHANTLTGVFSGFVSVVVDAIIFVLPIPVIFALQLETSKKIGLSVAFLSGILGIAASIVALYYKYQALSGDGTQLIAPIFFFTIEAFVAIAVGCAPAIRSFWRRYITKVPSSQPGSAYPGSGYSHRLSSRTKHSKISRNAAVSDWERSDEHIVGDAPRRGPSESSRKALVDAPSP</sequence>
<evidence type="ECO:0000256" key="1">
    <source>
        <dbReference type="ARBA" id="ARBA00004141"/>
    </source>
</evidence>
<evidence type="ECO:0000313" key="9">
    <source>
        <dbReference type="EMBL" id="RWA03664.1"/>
    </source>
</evidence>
<evidence type="ECO:0000256" key="3">
    <source>
        <dbReference type="ARBA" id="ARBA00022989"/>
    </source>
</evidence>
<dbReference type="EMBL" id="RYZI01000728">
    <property type="protein sequence ID" value="RWA03664.1"/>
    <property type="molecule type" value="Genomic_DNA"/>
</dbReference>
<dbReference type="Pfam" id="PF20684">
    <property type="entry name" value="Fung_rhodopsin"/>
    <property type="match status" value="1"/>
</dbReference>
<name>A0A439CNC4_9PEZI</name>
<keyword evidence="2 7" id="KW-0812">Transmembrane</keyword>
<proteinExistence type="inferred from homology"/>
<feature type="transmembrane region" description="Helical" evidence="7">
    <location>
        <begin position="157"/>
        <end position="185"/>
    </location>
</feature>
<feature type="region of interest" description="Disordered" evidence="6">
    <location>
        <begin position="263"/>
        <end position="327"/>
    </location>
</feature>
<dbReference type="GO" id="GO:0016020">
    <property type="term" value="C:membrane"/>
    <property type="evidence" value="ECO:0007669"/>
    <property type="project" value="UniProtKB-SubCell"/>
</dbReference>
<evidence type="ECO:0000256" key="2">
    <source>
        <dbReference type="ARBA" id="ARBA00022692"/>
    </source>
</evidence>
<dbReference type="STRING" id="363999.A0A439CNC4"/>
<reference evidence="9 10" key="1">
    <citation type="submission" date="2018-12" db="EMBL/GenBank/DDBJ databases">
        <title>Draft genome sequence of Xylaria grammica IHI A82.</title>
        <authorList>
            <person name="Buettner E."/>
            <person name="Kellner H."/>
        </authorList>
    </citation>
    <scope>NUCLEOTIDE SEQUENCE [LARGE SCALE GENOMIC DNA]</scope>
    <source>
        <strain evidence="9 10">IHI A82</strain>
    </source>
</reference>
<keyword evidence="4 7" id="KW-0472">Membrane</keyword>
<evidence type="ECO:0000256" key="4">
    <source>
        <dbReference type="ARBA" id="ARBA00023136"/>
    </source>
</evidence>
<comment type="subcellular location">
    <subcellularLocation>
        <location evidence="1">Membrane</location>
        <topology evidence="1">Multi-pass membrane protein</topology>
    </subcellularLocation>
</comment>
<dbReference type="AlphaFoldDB" id="A0A439CNC4"/>
<comment type="similarity">
    <text evidence="5">Belongs to the SAT4 family.</text>
</comment>
<comment type="caution">
    <text evidence="9">The sequence shown here is derived from an EMBL/GenBank/DDBJ whole genome shotgun (WGS) entry which is preliminary data.</text>
</comment>
<dbReference type="Proteomes" id="UP000286045">
    <property type="component" value="Unassembled WGS sequence"/>
</dbReference>
<gene>
    <name evidence="9" type="ORF">EKO27_g11443</name>
</gene>
<accession>A0A439CNC4</accession>
<feature type="transmembrane region" description="Helical" evidence="7">
    <location>
        <begin position="227"/>
        <end position="250"/>
    </location>
</feature>
<evidence type="ECO:0000256" key="6">
    <source>
        <dbReference type="SAM" id="MobiDB-lite"/>
    </source>
</evidence>
<dbReference type="InterPro" id="IPR052337">
    <property type="entry name" value="SAT4-like"/>
</dbReference>
<keyword evidence="3 7" id="KW-1133">Transmembrane helix</keyword>
<dbReference type="PANTHER" id="PTHR33048">
    <property type="entry name" value="PTH11-LIKE INTEGRAL MEMBRANE PROTEIN (AFU_ORTHOLOGUE AFUA_5G11245)"/>
    <property type="match status" value="1"/>
</dbReference>